<feature type="region of interest" description="Disordered" evidence="1">
    <location>
        <begin position="46"/>
        <end position="142"/>
    </location>
</feature>
<dbReference type="AlphaFoldDB" id="A0A9Q3IW27"/>
<protein>
    <submittedName>
        <fullName evidence="2">Uncharacterized protein</fullName>
    </submittedName>
</protein>
<dbReference type="Proteomes" id="UP000765509">
    <property type="component" value="Unassembled WGS sequence"/>
</dbReference>
<organism evidence="2 3">
    <name type="scientific">Austropuccinia psidii MF-1</name>
    <dbReference type="NCBI Taxonomy" id="1389203"/>
    <lineage>
        <taxon>Eukaryota</taxon>
        <taxon>Fungi</taxon>
        <taxon>Dikarya</taxon>
        <taxon>Basidiomycota</taxon>
        <taxon>Pucciniomycotina</taxon>
        <taxon>Pucciniomycetes</taxon>
        <taxon>Pucciniales</taxon>
        <taxon>Sphaerophragmiaceae</taxon>
        <taxon>Austropuccinia</taxon>
    </lineage>
</organism>
<feature type="compositionally biased region" description="Basic and acidic residues" evidence="1">
    <location>
        <begin position="46"/>
        <end position="55"/>
    </location>
</feature>
<comment type="caution">
    <text evidence="2">The sequence shown here is derived from an EMBL/GenBank/DDBJ whole genome shotgun (WGS) entry which is preliminary data.</text>
</comment>
<evidence type="ECO:0000313" key="3">
    <source>
        <dbReference type="Proteomes" id="UP000765509"/>
    </source>
</evidence>
<gene>
    <name evidence="2" type="ORF">O181_090696</name>
</gene>
<feature type="compositionally biased region" description="Low complexity" evidence="1">
    <location>
        <begin position="60"/>
        <end position="77"/>
    </location>
</feature>
<evidence type="ECO:0000313" key="2">
    <source>
        <dbReference type="EMBL" id="MBW0550981.1"/>
    </source>
</evidence>
<dbReference type="EMBL" id="AVOT02056681">
    <property type="protein sequence ID" value="MBW0550981.1"/>
    <property type="molecule type" value="Genomic_DNA"/>
</dbReference>
<reference evidence="2" key="1">
    <citation type="submission" date="2021-03" db="EMBL/GenBank/DDBJ databases">
        <title>Draft genome sequence of rust myrtle Austropuccinia psidii MF-1, a brazilian biotype.</title>
        <authorList>
            <person name="Quecine M.C."/>
            <person name="Pachon D.M.R."/>
            <person name="Bonatelli M.L."/>
            <person name="Correr F.H."/>
            <person name="Franceschini L.M."/>
            <person name="Leite T.F."/>
            <person name="Margarido G.R.A."/>
            <person name="Almeida C.A."/>
            <person name="Ferrarezi J.A."/>
            <person name="Labate C.A."/>
        </authorList>
    </citation>
    <scope>NUCLEOTIDE SEQUENCE</scope>
    <source>
        <strain evidence="2">MF-1</strain>
    </source>
</reference>
<evidence type="ECO:0000256" key="1">
    <source>
        <dbReference type="SAM" id="MobiDB-lite"/>
    </source>
</evidence>
<proteinExistence type="predicted"/>
<accession>A0A9Q3IW27</accession>
<keyword evidence="3" id="KW-1185">Reference proteome</keyword>
<name>A0A9Q3IW27_9BASI</name>
<sequence>MNSYLQVKNFIGPEKTDELLRGWTPLSCKGQAQQIKAWLKNQEHFFRGPEEEVGPKKGKQPSQSSSSIHQQESTSKSAKQGHSSPKEQSEGQAKGKGKGKVQVEQALPAELQNSKGRKDSHGKCSQYGKNSDGIQKQGGGKNNQIFSKEIDLVKLVTNFETFNKEILAKLNNFEYM</sequence>